<proteinExistence type="predicted"/>
<sequence length="71" mass="6900">MSEPRIASAQDFGDAATEAATNRAADADDDGATIASDGSESPAQLPAIQGLDGLLGGAVTATTCSIDGTCD</sequence>
<evidence type="ECO:0008006" key="3">
    <source>
        <dbReference type="Google" id="ProtNLM"/>
    </source>
</evidence>
<organism evidence="2">
    <name type="scientific">Gulosibacter sediminis</name>
    <dbReference type="NCBI Taxonomy" id="1729695"/>
    <lineage>
        <taxon>Bacteria</taxon>
        <taxon>Bacillati</taxon>
        <taxon>Actinomycetota</taxon>
        <taxon>Actinomycetes</taxon>
        <taxon>Micrococcales</taxon>
        <taxon>Microbacteriaceae</taxon>
        <taxon>Gulosibacter</taxon>
    </lineage>
</organism>
<reference evidence="2" key="1">
    <citation type="submission" date="2022-05" db="EMBL/GenBank/DDBJ databases">
        <title>Complete genome sequence of toluene-degrading Gulosibacter sediminis strain ACHW.36C.</title>
        <authorList>
            <person name="Wai A.C."/>
            <person name="Lai G.K."/>
            <person name="Griffin S.D."/>
            <person name="Leung F.C."/>
        </authorList>
    </citation>
    <scope>NUCLEOTIDE SEQUENCE [LARGE SCALE GENOMIC DNA]</scope>
    <source>
        <strain evidence="2">ACHW.36C</strain>
    </source>
</reference>
<feature type="compositionally biased region" description="Low complexity" evidence="1">
    <location>
        <begin position="13"/>
        <end position="24"/>
    </location>
</feature>
<protein>
    <recommendedName>
        <fullName evidence="3">FxLD family lantipeptide</fullName>
    </recommendedName>
</protein>
<name>A0ABY4MXK3_9MICO</name>
<evidence type="ECO:0000313" key="2">
    <source>
        <dbReference type="EMBL" id="UQN15155.1"/>
    </source>
</evidence>
<dbReference type="EMBL" id="CP097160">
    <property type="protein sequence ID" value="UQN15155.1"/>
    <property type="molecule type" value="Genomic_DNA"/>
</dbReference>
<feature type="region of interest" description="Disordered" evidence="1">
    <location>
        <begin position="1"/>
        <end position="45"/>
    </location>
</feature>
<accession>A0ABY4MXK3</accession>
<evidence type="ECO:0000256" key="1">
    <source>
        <dbReference type="SAM" id="MobiDB-lite"/>
    </source>
</evidence>
<gene>
    <name evidence="2" type="ORF">M3M28_01415</name>
</gene>